<organism evidence="2 3">
    <name type="scientific">Bugula neritina</name>
    <name type="common">Brown bryozoan</name>
    <name type="synonym">Sertularia neritina</name>
    <dbReference type="NCBI Taxonomy" id="10212"/>
    <lineage>
        <taxon>Eukaryota</taxon>
        <taxon>Metazoa</taxon>
        <taxon>Spiralia</taxon>
        <taxon>Lophotrochozoa</taxon>
        <taxon>Bryozoa</taxon>
        <taxon>Gymnolaemata</taxon>
        <taxon>Cheilostomatida</taxon>
        <taxon>Flustrina</taxon>
        <taxon>Buguloidea</taxon>
        <taxon>Bugulidae</taxon>
        <taxon>Bugula</taxon>
    </lineage>
</organism>
<comment type="caution">
    <text evidence="2">The sequence shown here is derived from an EMBL/GenBank/DDBJ whole genome shotgun (WGS) entry which is preliminary data.</text>
</comment>
<feature type="compositionally biased region" description="Low complexity" evidence="1">
    <location>
        <begin position="69"/>
        <end position="84"/>
    </location>
</feature>
<gene>
    <name evidence="2" type="ORF">EB796_011177</name>
</gene>
<feature type="region of interest" description="Disordered" evidence="1">
    <location>
        <begin position="59"/>
        <end position="107"/>
    </location>
</feature>
<keyword evidence="3" id="KW-1185">Reference proteome</keyword>
<feature type="compositionally biased region" description="Polar residues" evidence="1">
    <location>
        <begin position="59"/>
        <end position="68"/>
    </location>
</feature>
<evidence type="ECO:0000256" key="1">
    <source>
        <dbReference type="SAM" id="MobiDB-lite"/>
    </source>
</evidence>
<dbReference type="AlphaFoldDB" id="A0A7J7JYU5"/>
<feature type="compositionally biased region" description="Polar residues" evidence="1">
    <location>
        <begin position="340"/>
        <end position="367"/>
    </location>
</feature>
<name>A0A7J7JYU5_BUGNE</name>
<evidence type="ECO:0000313" key="3">
    <source>
        <dbReference type="Proteomes" id="UP000593567"/>
    </source>
</evidence>
<sequence>MTVHNFNNNSNHVDAKSNWQGNRLQCNILEHVNDNALTTGNDLKCNNVNNYYITESSKACNRGNTGAVSNTRISKSSGSNSSRSALTHKRDKKMASHGNEYSTNTGRRMKVQPVGDDQFILTVEDTGISPAILHQQMKDQRVRLPQSQQMSRQQRLYPPNVTPHWTQSYSGGSSSQPFGGQPFMVAMSEGGLPRINMLSTPWLSNTLPHQKVPWTPPRDSELLPVSVSQHQNTFPRVEAADNVDIPVYKIIGNEAVPVRLAAESARPVTDSWSLTLPSKSRLASGAPGELEWVGRYHGSPHSVWPTGLDTSSLRGMKINAPAAIDVKQVPAAGQSKALVPSSSPNTFHTLPSRKSTNRQEPITSINIQKDRQRSG</sequence>
<proteinExistence type="predicted"/>
<dbReference type="Proteomes" id="UP000593567">
    <property type="component" value="Unassembled WGS sequence"/>
</dbReference>
<dbReference type="EMBL" id="VXIV02001696">
    <property type="protein sequence ID" value="KAF6030526.1"/>
    <property type="molecule type" value="Genomic_DNA"/>
</dbReference>
<reference evidence="2" key="1">
    <citation type="submission" date="2020-06" db="EMBL/GenBank/DDBJ databases">
        <title>Draft genome of Bugula neritina, a colonial animal packing powerful symbionts and potential medicines.</title>
        <authorList>
            <person name="Rayko M."/>
        </authorList>
    </citation>
    <scope>NUCLEOTIDE SEQUENCE [LARGE SCALE GENOMIC DNA]</scope>
    <source>
        <strain evidence="2">Kwan_BN1</strain>
    </source>
</reference>
<accession>A0A7J7JYU5</accession>
<protein>
    <submittedName>
        <fullName evidence="2">Uncharacterized protein</fullName>
    </submittedName>
</protein>
<feature type="region of interest" description="Disordered" evidence="1">
    <location>
        <begin position="335"/>
        <end position="375"/>
    </location>
</feature>
<feature type="region of interest" description="Disordered" evidence="1">
    <location>
        <begin position="147"/>
        <end position="177"/>
    </location>
</feature>
<evidence type="ECO:0000313" key="2">
    <source>
        <dbReference type="EMBL" id="KAF6030526.1"/>
    </source>
</evidence>